<dbReference type="EMBL" id="CAJPIN010002119">
    <property type="protein sequence ID" value="CAG2055131.1"/>
    <property type="molecule type" value="Genomic_DNA"/>
</dbReference>
<dbReference type="Proteomes" id="UP001153148">
    <property type="component" value="Unassembled WGS sequence"/>
</dbReference>
<proteinExistence type="predicted"/>
<name>A0ABN7NGY2_TIMPD</name>
<evidence type="ECO:0000313" key="1">
    <source>
        <dbReference type="EMBL" id="CAG2055131.1"/>
    </source>
</evidence>
<accession>A0ABN7NGY2</accession>
<protein>
    <submittedName>
        <fullName evidence="1">Uncharacterized protein</fullName>
    </submittedName>
</protein>
<reference evidence="1" key="1">
    <citation type="submission" date="2021-03" db="EMBL/GenBank/DDBJ databases">
        <authorList>
            <person name="Tran Van P."/>
        </authorList>
    </citation>
    <scope>NUCLEOTIDE SEQUENCE</scope>
</reference>
<evidence type="ECO:0000313" key="2">
    <source>
        <dbReference type="Proteomes" id="UP001153148"/>
    </source>
</evidence>
<gene>
    <name evidence="1" type="ORF">TPAB3V08_LOCUS2140</name>
</gene>
<comment type="caution">
    <text evidence="1">The sequence shown here is derived from an EMBL/GenBank/DDBJ whole genome shotgun (WGS) entry which is preliminary data.</text>
</comment>
<sequence length="70" mass="8296">MKFRIRGMQFFLRNTGFFGVLPDHLFDINPSWCEWLHSLVKKGHRFRSRQTLCQEGVHFLPGGRGSQNFK</sequence>
<keyword evidence="2" id="KW-1185">Reference proteome</keyword>
<organism evidence="1 2">
    <name type="scientific">Timema podura</name>
    <name type="common">Walking stick</name>
    <dbReference type="NCBI Taxonomy" id="61482"/>
    <lineage>
        <taxon>Eukaryota</taxon>
        <taxon>Metazoa</taxon>
        <taxon>Ecdysozoa</taxon>
        <taxon>Arthropoda</taxon>
        <taxon>Hexapoda</taxon>
        <taxon>Insecta</taxon>
        <taxon>Pterygota</taxon>
        <taxon>Neoptera</taxon>
        <taxon>Polyneoptera</taxon>
        <taxon>Phasmatodea</taxon>
        <taxon>Timematodea</taxon>
        <taxon>Timematoidea</taxon>
        <taxon>Timematidae</taxon>
        <taxon>Timema</taxon>
    </lineage>
</organism>